<dbReference type="SUPFAM" id="SSF53474">
    <property type="entry name" value="alpha/beta-Hydrolases"/>
    <property type="match status" value="1"/>
</dbReference>
<reference evidence="2" key="1">
    <citation type="journal article" date="2014" name="Int. J. Syst. Evol. Microbiol.">
        <title>Complete genome sequence of Corynebacterium casei LMG S-19264T (=DSM 44701T), isolated from a smear-ripened cheese.</title>
        <authorList>
            <consortium name="US DOE Joint Genome Institute (JGI-PGF)"/>
            <person name="Walter F."/>
            <person name="Albersmeier A."/>
            <person name="Kalinowski J."/>
            <person name="Ruckert C."/>
        </authorList>
    </citation>
    <scope>NUCLEOTIDE SEQUENCE</scope>
    <source>
        <strain evidence="2">JCM 4637</strain>
    </source>
</reference>
<dbReference type="GO" id="GO:0016020">
    <property type="term" value="C:membrane"/>
    <property type="evidence" value="ECO:0007669"/>
    <property type="project" value="TreeGrafter"/>
</dbReference>
<evidence type="ECO:0000313" key="3">
    <source>
        <dbReference type="Proteomes" id="UP000638353"/>
    </source>
</evidence>
<reference evidence="2" key="2">
    <citation type="submission" date="2020-09" db="EMBL/GenBank/DDBJ databases">
        <authorList>
            <person name="Sun Q."/>
            <person name="Ohkuma M."/>
        </authorList>
    </citation>
    <scope>NUCLEOTIDE SEQUENCE</scope>
    <source>
        <strain evidence="2">JCM 4637</strain>
    </source>
</reference>
<accession>A0A919CBI2</accession>
<dbReference type="PANTHER" id="PTHR43798:SF33">
    <property type="entry name" value="HYDROLASE, PUTATIVE (AFU_ORTHOLOGUE AFUA_2G14860)-RELATED"/>
    <property type="match status" value="1"/>
</dbReference>
<keyword evidence="2" id="KW-0378">Hydrolase</keyword>
<sequence>MSDAVVKALSELVPGGVTLGELDRGGGRALRWVEAGTGGPTVVLDAAAGTPALTWAPILPALAGHVRVVAYDRAGLGMSDPAPRLSAASAVADLTALLKETGQGPCVLVGNSWGGQLAQHLAWTATELVAGLVLVDPAHEDFDPLLGRIMESAFRQLLVLHRAVGSIERALRKPAVRSAVEVTDDPRLQDLLVQADLACYARDHQIRTAMAETRVPLRLRERWTKLQAQIAAEAVQGEHRVVRGAGHYIHRSRPAAVTEAVLAVIERARTR</sequence>
<dbReference type="EMBL" id="BMVC01000008">
    <property type="protein sequence ID" value="GHD00018.1"/>
    <property type="molecule type" value="Genomic_DNA"/>
</dbReference>
<dbReference type="RefSeq" id="WP_189825009.1">
    <property type="nucleotide sequence ID" value="NZ_BMVC01000008.1"/>
</dbReference>
<dbReference type="PANTHER" id="PTHR43798">
    <property type="entry name" value="MONOACYLGLYCEROL LIPASE"/>
    <property type="match status" value="1"/>
</dbReference>
<dbReference type="Gene3D" id="3.40.50.1820">
    <property type="entry name" value="alpha/beta hydrolase"/>
    <property type="match status" value="1"/>
</dbReference>
<proteinExistence type="predicted"/>
<feature type="domain" description="AB hydrolase-1" evidence="1">
    <location>
        <begin position="48"/>
        <end position="259"/>
    </location>
</feature>
<dbReference type="InterPro" id="IPR000073">
    <property type="entry name" value="AB_hydrolase_1"/>
</dbReference>
<gene>
    <name evidence="2" type="ORF">GCM10010334_44170</name>
</gene>
<dbReference type="InterPro" id="IPR029058">
    <property type="entry name" value="AB_hydrolase_fold"/>
</dbReference>
<dbReference type="PRINTS" id="PR00111">
    <property type="entry name" value="ABHYDROLASE"/>
</dbReference>
<protein>
    <submittedName>
        <fullName evidence="2">Hydrolase (Alpha/beta hydrolase fold)</fullName>
    </submittedName>
</protein>
<dbReference type="InterPro" id="IPR050266">
    <property type="entry name" value="AB_hydrolase_sf"/>
</dbReference>
<dbReference type="AlphaFoldDB" id="A0A919CBI2"/>
<comment type="caution">
    <text evidence="2">The sequence shown here is derived from an EMBL/GenBank/DDBJ whole genome shotgun (WGS) entry which is preliminary data.</text>
</comment>
<dbReference type="Proteomes" id="UP000638353">
    <property type="component" value="Unassembled WGS sequence"/>
</dbReference>
<evidence type="ECO:0000313" key="2">
    <source>
        <dbReference type="EMBL" id="GHD00018.1"/>
    </source>
</evidence>
<dbReference type="GO" id="GO:0016787">
    <property type="term" value="F:hydrolase activity"/>
    <property type="evidence" value="ECO:0007669"/>
    <property type="project" value="UniProtKB-KW"/>
</dbReference>
<organism evidence="2 3">
    <name type="scientific">Streptomyces finlayi</name>
    <dbReference type="NCBI Taxonomy" id="67296"/>
    <lineage>
        <taxon>Bacteria</taxon>
        <taxon>Bacillati</taxon>
        <taxon>Actinomycetota</taxon>
        <taxon>Actinomycetes</taxon>
        <taxon>Kitasatosporales</taxon>
        <taxon>Streptomycetaceae</taxon>
        <taxon>Streptomyces</taxon>
    </lineage>
</organism>
<dbReference type="Pfam" id="PF12697">
    <property type="entry name" value="Abhydrolase_6"/>
    <property type="match status" value="1"/>
</dbReference>
<name>A0A919CBI2_9ACTN</name>
<evidence type="ECO:0000259" key="1">
    <source>
        <dbReference type="Pfam" id="PF12697"/>
    </source>
</evidence>